<name>A0A164UWF6_9AGAM</name>
<dbReference type="OrthoDB" id="10251508at2759"/>
<reference evidence="3 4" key="1">
    <citation type="journal article" date="2016" name="Mol. Biol. Evol.">
        <title>Comparative Genomics of Early-Diverging Mushroom-Forming Fungi Provides Insights into the Origins of Lignocellulose Decay Capabilities.</title>
        <authorList>
            <person name="Nagy L.G."/>
            <person name="Riley R."/>
            <person name="Tritt A."/>
            <person name="Adam C."/>
            <person name="Daum C."/>
            <person name="Floudas D."/>
            <person name="Sun H."/>
            <person name="Yadav J.S."/>
            <person name="Pangilinan J."/>
            <person name="Larsson K.H."/>
            <person name="Matsuura K."/>
            <person name="Barry K."/>
            <person name="Labutti K."/>
            <person name="Kuo R."/>
            <person name="Ohm R.A."/>
            <person name="Bhattacharya S.S."/>
            <person name="Shirouzu T."/>
            <person name="Yoshinaga Y."/>
            <person name="Martin F.M."/>
            <person name="Grigoriev I.V."/>
            <person name="Hibbett D.S."/>
        </authorList>
    </citation>
    <scope>NUCLEOTIDE SEQUENCE [LARGE SCALE GENOMIC DNA]</scope>
    <source>
        <strain evidence="3 4">HHB9708</strain>
    </source>
</reference>
<keyword evidence="4" id="KW-1185">Reference proteome</keyword>
<organism evidence="3 4">
    <name type="scientific">Sistotremastrum niveocremeum HHB9708</name>
    <dbReference type="NCBI Taxonomy" id="1314777"/>
    <lineage>
        <taxon>Eukaryota</taxon>
        <taxon>Fungi</taxon>
        <taxon>Dikarya</taxon>
        <taxon>Basidiomycota</taxon>
        <taxon>Agaricomycotina</taxon>
        <taxon>Agaricomycetes</taxon>
        <taxon>Sistotremastrales</taxon>
        <taxon>Sistotremastraceae</taxon>
        <taxon>Sertulicium</taxon>
        <taxon>Sertulicium niveocremeum</taxon>
    </lineage>
</organism>
<evidence type="ECO:0000313" key="4">
    <source>
        <dbReference type="Proteomes" id="UP000076722"/>
    </source>
</evidence>
<evidence type="ECO:0000313" key="3">
    <source>
        <dbReference type="EMBL" id="KZS93597.1"/>
    </source>
</evidence>
<protein>
    <recommendedName>
        <fullName evidence="2">FIST domain-containing protein</fullName>
    </recommendedName>
</protein>
<dbReference type="EMBL" id="KV419406">
    <property type="protein sequence ID" value="KZS93597.1"/>
    <property type="molecule type" value="Genomic_DNA"/>
</dbReference>
<accession>A0A164UWF6</accession>
<dbReference type="Proteomes" id="UP000076722">
    <property type="component" value="Unassembled WGS sequence"/>
</dbReference>
<dbReference type="InterPro" id="IPR013702">
    <property type="entry name" value="FIST_domain_N"/>
</dbReference>
<dbReference type="AlphaFoldDB" id="A0A164UWF6"/>
<evidence type="ECO:0000259" key="2">
    <source>
        <dbReference type="Pfam" id="PF08495"/>
    </source>
</evidence>
<feature type="compositionally biased region" description="Polar residues" evidence="1">
    <location>
        <begin position="106"/>
        <end position="118"/>
    </location>
</feature>
<gene>
    <name evidence="3" type="ORF">SISNIDRAFT_410885</name>
</gene>
<feature type="domain" description="FIST" evidence="2">
    <location>
        <begin position="32"/>
        <end position="252"/>
    </location>
</feature>
<sequence length="411" mass="44392">MQRALTLISKSPEKLARHINQSLAQHRNDTLLFTISSNVEATQLGALVSALTTLSDRYIGCLSAPLSASSNEAVCSMAFFNRQKSITWRSDVSAPPPAQVGRWHKSSPSSQKGPHSLDANQDWETLWSSSGPSSSPLPPLPESLNYTKDVSSLIYLNDGPNESLSRALQTSFPTSHQMALHGSSTPFLTGRPYTLFQDGSRIFSQGAVGIALRNLASPQGRTSHFEGFQPIGTPNAVTRQVSDGNLIHTLGGANPTRMLMKWLEDTRKPATLTKDVNIYLAILSSSANEPIQRLYGITSGDPGRGSIALDAEVGKLTGRRVQFYHRPNDLNVVPFSSFPTPSSVIFVPASGDGAHIEVPAAKLASEEVSCLENVCLSVSENGFSLQSPTSGDATSPWYSRIPGTLTRWQWT</sequence>
<dbReference type="Pfam" id="PF08495">
    <property type="entry name" value="FIST"/>
    <property type="match status" value="1"/>
</dbReference>
<evidence type="ECO:0000256" key="1">
    <source>
        <dbReference type="SAM" id="MobiDB-lite"/>
    </source>
</evidence>
<feature type="region of interest" description="Disordered" evidence="1">
    <location>
        <begin position="90"/>
        <end position="118"/>
    </location>
</feature>
<proteinExistence type="predicted"/>